<gene>
    <name evidence="5" type="ORF">SPAR_13040</name>
</gene>
<keyword evidence="1" id="KW-0805">Transcription regulation</keyword>
<evidence type="ECO:0000313" key="6">
    <source>
        <dbReference type="Proteomes" id="UP000186168"/>
    </source>
</evidence>
<evidence type="ECO:0000256" key="2">
    <source>
        <dbReference type="ARBA" id="ARBA00023125"/>
    </source>
</evidence>
<dbReference type="SUPFAM" id="SSF53822">
    <property type="entry name" value="Periplasmic binding protein-like I"/>
    <property type="match status" value="1"/>
</dbReference>
<dbReference type="EMBL" id="ASQP01000187">
    <property type="protein sequence ID" value="OMI39030.1"/>
    <property type="molecule type" value="Genomic_DNA"/>
</dbReference>
<dbReference type="PANTHER" id="PTHR30146:SF153">
    <property type="entry name" value="LACTOSE OPERON REPRESSOR"/>
    <property type="match status" value="1"/>
</dbReference>
<dbReference type="InterPro" id="IPR000394">
    <property type="entry name" value="RNA_pol_sigma_54"/>
</dbReference>
<name>A0A1R1SL66_9ACTN</name>
<keyword evidence="6" id="KW-1185">Reference proteome</keyword>
<comment type="caution">
    <text evidence="5">The sequence shown here is derived from an EMBL/GenBank/DDBJ whole genome shotgun (WGS) entry which is preliminary data.</text>
</comment>
<keyword evidence="2" id="KW-0238">DNA-binding</keyword>
<dbReference type="GeneID" id="96743952"/>
<dbReference type="Pfam" id="PF13377">
    <property type="entry name" value="Peripla_BP_3"/>
    <property type="match status" value="1"/>
</dbReference>
<dbReference type="InterPro" id="IPR010982">
    <property type="entry name" value="Lambda_DNA-bd_dom_sf"/>
</dbReference>
<dbReference type="Pfam" id="PF00356">
    <property type="entry name" value="LacI"/>
    <property type="match status" value="1"/>
</dbReference>
<dbReference type="PANTHER" id="PTHR30146">
    <property type="entry name" value="LACI-RELATED TRANSCRIPTIONAL REPRESSOR"/>
    <property type="match status" value="1"/>
</dbReference>
<evidence type="ECO:0000313" key="5">
    <source>
        <dbReference type="EMBL" id="OMI39030.1"/>
    </source>
</evidence>
<dbReference type="SUPFAM" id="SSF47413">
    <property type="entry name" value="lambda repressor-like DNA-binding domains"/>
    <property type="match status" value="1"/>
</dbReference>
<dbReference type="Gene3D" id="3.40.50.2300">
    <property type="match status" value="2"/>
</dbReference>
<dbReference type="InterPro" id="IPR046335">
    <property type="entry name" value="LacI/GalR-like_sensor"/>
</dbReference>
<evidence type="ECO:0000256" key="1">
    <source>
        <dbReference type="ARBA" id="ARBA00023015"/>
    </source>
</evidence>
<dbReference type="GO" id="GO:0001216">
    <property type="term" value="F:DNA-binding transcription activator activity"/>
    <property type="evidence" value="ECO:0007669"/>
    <property type="project" value="InterPro"/>
</dbReference>
<dbReference type="PROSITE" id="PS50044">
    <property type="entry name" value="SIGMA54_3"/>
    <property type="match status" value="1"/>
</dbReference>
<evidence type="ECO:0000256" key="3">
    <source>
        <dbReference type="ARBA" id="ARBA00023163"/>
    </source>
</evidence>
<evidence type="ECO:0000259" key="4">
    <source>
        <dbReference type="PROSITE" id="PS50932"/>
    </source>
</evidence>
<dbReference type="CDD" id="cd06285">
    <property type="entry name" value="PBP1_LacI-like"/>
    <property type="match status" value="1"/>
</dbReference>
<dbReference type="RefSeq" id="WP_065962387.1">
    <property type="nucleotide sequence ID" value="NZ_ASQP01000187.1"/>
</dbReference>
<accession>A0A1R1SL66</accession>
<dbReference type="CDD" id="cd01392">
    <property type="entry name" value="HTH_LacI"/>
    <property type="match status" value="1"/>
</dbReference>
<dbReference type="SMART" id="SM00354">
    <property type="entry name" value="HTH_LACI"/>
    <property type="match status" value="1"/>
</dbReference>
<dbReference type="InterPro" id="IPR028082">
    <property type="entry name" value="Peripla_BP_I"/>
</dbReference>
<dbReference type="STRING" id="67365.GCA_001704635_06409"/>
<organism evidence="5 6">
    <name type="scientific">Streptomyces sparsogenes DSM 40356</name>
    <dbReference type="NCBI Taxonomy" id="1331668"/>
    <lineage>
        <taxon>Bacteria</taxon>
        <taxon>Bacillati</taxon>
        <taxon>Actinomycetota</taxon>
        <taxon>Actinomycetes</taxon>
        <taxon>Kitasatosporales</taxon>
        <taxon>Streptomycetaceae</taxon>
        <taxon>Streptomyces</taxon>
    </lineage>
</organism>
<feature type="domain" description="HTH lacI-type" evidence="4">
    <location>
        <begin position="8"/>
        <end position="67"/>
    </location>
</feature>
<dbReference type="InterPro" id="IPR000843">
    <property type="entry name" value="HTH_LacI"/>
</dbReference>
<proteinExistence type="predicted"/>
<dbReference type="GO" id="GO:0000976">
    <property type="term" value="F:transcription cis-regulatory region binding"/>
    <property type="evidence" value="ECO:0007669"/>
    <property type="project" value="TreeGrafter"/>
</dbReference>
<dbReference type="Proteomes" id="UP000186168">
    <property type="component" value="Unassembled WGS sequence"/>
</dbReference>
<sequence length="338" mass="35467">MADGARPVTLQSIAKELGLHVSTVSRILNGPAATGARAASTATADRVRRLAAELGYRPDPHATGLRTRRSNLIGVLVPRMSDLVLAMIHEGIEEAATAKGLSTIVVNTLDRPETRRARTDMLIARRTDGLIFGDARVEDDFLAEVAARGTPFVLVNRHSADHPSVTCDDWLGGRLAADHLLGLGHRDVAIIAGEPHASTGVDRVGGFLERCAEAGVPVPGDRIAHGGFDTAAGRAAADRLLAADPAPTAIFAVNDFAAIGALGAARDRGLRVGEDLAVMGYNDTPLAAELPLPLTSVLSSTHEMGRRALAMLVRILAGERPPSERLRPVLTARASTGC</sequence>
<dbReference type="PROSITE" id="PS50932">
    <property type="entry name" value="HTH_LACI_2"/>
    <property type="match status" value="1"/>
</dbReference>
<protein>
    <submittedName>
        <fullName evidence="5">LacI family transcriptional regulator</fullName>
    </submittedName>
</protein>
<dbReference type="Gene3D" id="1.10.260.40">
    <property type="entry name" value="lambda repressor-like DNA-binding domains"/>
    <property type="match status" value="1"/>
</dbReference>
<keyword evidence="3" id="KW-0804">Transcription</keyword>
<dbReference type="PROSITE" id="PS00717">
    <property type="entry name" value="SIGMA54_1"/>
    <property type="match status" value="1"/>
</dbReference>
<dbReference type="AlphaFoldDB" id="A0A1R1SL66"/>
<reference evidence="5 6" key="1">
    <citation type="submission" date="2013-05" db="EMBL/GenBank/DDBJ databases">
        <title>Genome sequence of Streptomyces sparsogenes DSM 40356.</title>
        <authorList>
            <person name="Coyne S."/>
            <person name="Seebeck F.P."/>
        </authorList>
    </citation>
    <scope>NUCLEOTIDE SEQUENCE [LARGE SCALE GENOMIC DNA]</scope>
    <source>
        <strain evidence="5 6">DSM 40356</strain>
    </source>
</reference>
<dbReference type="GO" id="GO:0016987">
    <property type="term" value="F:sigma factor activity"/>
    <property type="evidence" value="ECO:0007669"/>
    <property type="project" value="InterPro"/>
</dbReference>